<evidence type="ECO:0000259" key="3">
    <source>
        <dbReference type="SMART" id="SM00460"/>
    </source>
</evidence>
<feature type="region of interest" description="Disordered" evidence="1">
    <location>
        <begin position="180"/>
        <end position="225"/>
    </location>
</feature>
<protein>
    <submittedName>
        <fullName evidence="5">DUF3488 domain-containing protein</fullName>
    </submittedName>
    <submittedName>
        <fullName evidence="4">Transglutaminase-like putative cysteine protease/uncharacterized protein (DUF58 family)</fullName>
    </submittedName>
</protein>
<comment type="caution">
    <text evidence="5">The sequence shown here is derived from an EMBL/GenBank/DDBJ whole genome shotgun (WGS) entry which is preliminary data.</text>
</comment>
<feature type="transmembrane region" description="Helical" evidence="2">
    <location>
        <begin position="432"/>
        <end position="449"/>
    </location>
</feature>
<evidence type="ECO:0000313" key="7">
    <source>
        <dbReference type="Proteomes" id="UP000536909"/>
    </source>
</evidence>
<name>A0AAJ5F4U7_9DEIO</name>
<dbReference type="Proteomes" id="UP000536909">
    <property type="component" value="Unassembled WGS sequence"/>
</dbReference>
<feature type="transmembrane region" description="Helical" evidence="2">
    <location>
        <begin position="385"/>
        <end position="404"/>
    </location>
</feature>
<dbReference type="EMBL" id="VBRC01000006">
    <property type="protein sequence ID" value="TLK27167.1"/>
    <property type="molecule type" value="Genomic_DNA"/>
</dbReference>
<evidence type="ECO:0000313" key="5">
    <source>
        <dbReference type="EMBL" id="TLK27167.1"/>
    </source>
</evidence>
<feature type="region of interest" description="Disordered" evidence="1">
    <location>
        <begin position="1"/>
        <end position="22"/>
    </location>
</feature>
<feature type="transmembrane region" description="Helical" evidence="2">
    <location>
        <begin position="410"/>
        <end position="425"/>
    </location>
</feature>
<reference evidence="4 7" key="2">
    <citation type="submission" date="2020-08" db="EMBL/GenBank/DDBJ databases">
        <title>Genomic Encyclopedia of Type Strains, Phase IV (KMG-IV): sequencing the most valuable type-strain genomes for metagenomic binning, comparative biology and taxonomic classification.</title>
        <authorList>
            <person name="Goeker M."/>
        </authorList>
    </citation>
    <scope>NUCLEOTIDE SEQUENCE [LARGE SCALE GENOMIC DNA]</scope>
    <source>
        <strain evidence="4 7">DSM 105434</strain>
    </source>
</reference>
<organism evidence="5 6">
    <name type="scientific">Deinococcus metallilatus</name>
    <dbReference type="NCBI Taxonomy" id="1211322"/>
    <lineage>
        <taxon>Bacteria</taxon>
        <taxon>Thermotogati</taxon>
        <taxon>Deinococcota</taxon>
        <taxon>Deinococci</taxon>
        <taxon>Deinococcales</taxon>
        <taxon>Deinococcaceae</taxon>
        <taxon>Deinococcus</taxon>
    </lineage>
</organism>
<dbReference type="EMBL" id="JACHFV010000007">
    <property type="protein sequence ID" value="MBB5295463.1"/>
    <property type="molecule type" value="Genomic_DNA"/>
</dbReference>
<dbReference type="InterPro" id="IPR038765">
    <property type="entry name" value="Papain-like_cys_pep_sf"/>
</dbReference>
<dbReference type="InterPro" id="IPR025403">
    <property type="entry name" value="TgpA-like_C"/>
</dbReference>
<keyword evidence="7" id="KW-1185">Reference proteome</keyword>
<keyword evidence="2" id="KW-0472">Membrane</keyword>
<evidence type="ECO:0000313" key="4">
    <source>
        <dbReference type="EMBL" id="MBB5295463.1"/>
    </source>
</evidence>
<dbReference type="PANTHER" id="PTHR42736">
    <property type="entry name" value="PROTEIN-GLUTAMINE GAMMA-GLUTAMYLTRANSFERASE"/>
    <property type="match status" value="1"/>
</dbReference>
<feature type="transmembrane region" description="Helical" evidence="2">
    <location>
        <begin position="32"/>
        <end position="52"/>
    </location>
</feature>
<dbReference type="Pfam" id="PF13559">
    <property type="entry name" value="DUF4129"/>
    <property type="match status" value="1"/>
</dbReference>
<proteinExistence type="predicted"/>
<evidence type="ECO:0000256" key="1">
    <source>
        <dbReference type="SAM" id="MobiDB-lite"/>
    </source>
</evidence>
<reference evidence="5 6" key="1">
    <citation type="submission" date="2019-04" db="EMBL/GenBank/DDBJ databases">
        <title>Deinococcus metalilatus MA1002 mutant No.5.</title>
        <authorList>
            <person name="Park W."/>
            <person name="Park C."/>
        </authorList>
    </citation>
    <scope>NUCLEOTIDE SEQUENCE [LARGE SCALE GENOMIC DNA]</scope>
    <source>
        <strain evidence="5 6">MA1002-m5</strain>
    </source>
</reference>
<dbReference type="InterPro" id="IPR021878">
    <property type="entry name" value="TgpA_N"/>
</dbReference>
<feature type="domain" description="Transglutaminase-like" evidence="3">
    <location>
        <begin position="719"/>
        <end position="790"/>
    </location>
</feature>
<evidence type="ECO:0000256" key="2">
    <source>
        <dbReference type="SAM" id="Phobius"/>
    </source>
</evidence>
<feature type="transmembrane region" description="Helical" evidence="2">
    <location>
        <begin position="455"/>
        <end position="475"/>
    </location>
</feature>
<dbReference type="RefSeq" id="WP_129118233.1">
    <property type="nucleotide sequence ID" value="NZ_BSUI01000015.1"/>
</dbReference>
<dbReference type="PANTHER" id="PTHR42736:SF1">
    <property type="entry name" value="PROTEIN-GLUTAMINE GAMMA-GLUTAMYLTRANSFERASE"/>
    <property type="match status" value="1"/>
</dbReference>
<keyword evidence="2" id="KW-1133">Transmembrane helix</keyword>
<dbReference type="AlphaFoldDB" id="A0AAJ5F4U7"/>
<dbReference type="InterPro" id="IPR052901">
    <property type="entry name" value="Bact_TGase-like"/>
</dbReference>
<keyword evidence="2" id="KW-0812">Transmembrane</keyword>
<feature type="transmembrane region" description="Helical" evidence="2">
    <location>
        <begin position="857"/>
        <end position="879"/>
    </location>
</feature>
<accession>A0AAJ5F4U7</accession>
<dbReference type="Pfam" id="PF01841">
    <property type="entry name" value="Transglut_core"/>
    <property type="match status" value="1"/>
</dbReference>
<dbReference type="Pfam" id="PF11992">
    <property type="entry name" value="TgpA_N"/>
    <property type="match status" value="1"/>
</dbReference>
<dbReference type="SMART" id="SM00460">
    <property type="entry name" value="TGc"/>
    <property type="match status" value="1"/>
</dbReference>
<gene>
    <name evidence="5" type="ORF">FCS05_09810</name>
    <name evidence="4" type="ORF">HNQ10_002292</name>
</gene>
<feature type="transmembrane region" description="Helical" evidence="2">
    <location>
        <begin position="487"/>
        <end position="505"/>
    </location>
</feature>
<dbReference type="Gene3D" id="3.10.620.30">
    <property type="match status" value="1"/>
</dbReference>
<dbReference type="SUPFAM" id="SSF54001">
    <property type="entry name" value="Cysteine proteinases"/>
    <property type="match status" value="1"/>
</dbReference>
<dbReference type="InterPro" id="IPR002931">
    <property type="entry name" value="Transglutaminase-like"/>
</dbReference>
<evidence type="ECO:0000313" key="6">
    <source>
        <dbReference type="Proteomes" id="UP000308000"/>
    </source>
</evidence>
<dbReference type="Proteomes" id="UP000308000">
    <property type="component" value="Unassembled WGS sequence"/>
</dbReference>
<sequence>MDQPPEEDSFPRPASTAHKPRSTPFVLRPTRLGLAFLGLILVTLVGCINYALGLGYAVTFLLGGVWVAAAAHATRAGRAVTATLDAPAEAVAGTDAALVARLTSAGAALTVRVRVRAGRKRLEVAARVPAGETVSVPFPVPVPLRGTLVLSRPQVTALDPLGFWEARHALPLPGPLTVFPAAEVDAPPPPPHPSPGAGEGSARTRGDEDFVGLRPSLPGDSPRQVSWRHAARLGTLLTRETDAPAGTLWSLNWADTARLTDPEARLSRLAAWVQVARRTGVAFRLTLPGVTLPAGTGEAHARAALALLARQAPLPVPPPPARKAVRPSPAVPLPGAPLRFTLFALAVALAPAALRQPVWVTLLAAGVLGYRAARTVRPLPAPPTLLLGLAAGVAAALLSARYGTLLGREAGTALLVLLVALKAAETRTPRDARLLALLGLFVTLTHFLFGQGPLVAAHALFSVLLLLAALAVWTAPGVLEERPLRASATLALQAAPLAALLFLLFPRPDGPLWQLPVQDVARTGLADQVSAGDFAHLAQSRAVAFRADFAGALPAPADRYWRGPVYEAYDGVRWTQVRVRGPAPSVEVSGPAATYTLTLEPSDRPWLLALDTPTALPPGAFLTSAFQAVTLHPAPSRTRLAFQSRPARLGLRENGVRLAFDRELPPGDSPRAHALGASWRGLAPQARVEAALEFLRTGGFTYTLSPPTLPERDRVDVFLFGTRRGFCEHYASAFAFLMRAAGLPARIVGGYLGGEVNPTGGSLTVRQQDAHTWTEVWLPGRGWVRVDPTASIAPARVNAGLMTALLHPTAAAAPAPTLFHRAVLRLDALQSRWNTWVAGYDGPQQRDLLHRVGAGRMGAFLSLAASGVLLGLALLPALLAARQRAQPTDPAARALHALTRRLRLPRAPGETATAYTQRAARHFPEQASILDDALRAYQLARYAPGERAGALRDLRAAVRRVRRGRKR</sequence>